<dbReference type="PANTHER" id="PTHR46268">
    <property type="entry name" value="STRESS RESPONSE PROTEIN NHAX"/>
    <property type="match status" value="1"/>
</dbReference>
<dbReference type="InterPro" id="IPR006015">
    <property type="entry name" value="Universal_stress_UspA"/>
</dbReference>
<dbReference type="PANTHER" id="PTHR46268:SF6">
    <property type="entry name" value="UNIVERSAL STRESS PROTEIN UP12"/>
    <property type="match status" value="1"/>
</dbReference>
<evidence type="ECO:0000313" key="3">
    <source>
        <dbReference type="EMBL" id="BBZ17921.1"/>
    </source>
</evidence>
<dbReference type="KEGG" id="mgad:MGAD_22560"/>
<gene>
    <name evidence="3" type="ORF">MGAD_22560</name>
</gene>
<feature type="domain" description="UspA" evidence="2">
    <location>
        <begin position="159"/>
        <end position="294"/>
    </location>
</feature>
<name>A0A7I7WMZ7_MYCGU</name>
<dbReference type="Gene3D" id="3.40.50.620">
    <property type="entry name" value="HUPs"/>
    <property type="match status" value="2"/>
</dbReference>
<evidence type="ECO:0000313" key="4">
    <source>
        <dbReference type="Proteomes" id="UP000466187"/>
    </source>
</evidence>
<evidence type="ECO:0000259" key="2">
    <source>
        <dbReference type="Pfam" id="PF00582"/>
    </source>
</evidence>
<dbReference type="Proteomes" id="UP000466187">
    <property type="component" value="Chromosome"/>
</dbReference>
<sequence>MTPEMPTDTEPVIVGVDGTTASRGAARWAAAVAKRFGAPLEIVNGRHATGRPLTDAAAALLAAAVTAQRESAETMLKSVEEEIRGDFGSLNITTILSDEPTDVLLTERSRHARFVVLGSEDVTPAAALMIGSTTLAVSAHSTCPVIAWRGSNAAPTDQPVVLGVDYEHTGANAFKAAFEFADRFGLALNAVHAWSEFRPPVDAITPYGVDWDALEALRWQSLLNVLDPWTELYPNVVVTLFVETESAGKALMHHVQDAQLVVVGNRGRNALAGALLGSTSLNLLHHCPVPVMLCHNAPEGQ</sequence>
<accession>A0A7I7WMZ7</accession>
<dbReference type="Pfam" id="PF00582">
    <property type="entry name" value="Usp"/>
    <property type="match status" value="2"/>
</dbReference>
<feature type="domain" description="UspA" evidence="2">
    <location>
        <begin position="11"/>
        <end position="147"/>
    </location>
</feature>
<dbReference type="AlphaFoldDB" id="A0A7I7WMZ7"/>
<dbReference type="SUPFAM" id="SSF52402">
    <property type="entry name" value="Adenine nucleotide alpha hydrolases-like"/>
    <property type="match status" value="2"/>
</dbReference>
<dbReference type="InterPro" id="IPR006016">
    <property type="entry name" value="UspA"/>
</dbReference>
<dbReference type="InterPro" id="IPR014729">
    <property type="entry name" value="Rossmann-like_a/b/a_fold"/>
</dbReference>
<protein>
    <submittedName>
        <fullName evidence="3">Universal stress protein</fullName>
    </submittedName>
</protein>
<reference evidence="3 4" key="1">
    <citation type="journal article" date="2019" name="Emerg. Microbes Infect.">
        <title>Comprehensive subspecies identification of 175 nontuberculous mycobacteria species based on 7547 genomic profiles.</title>
        <authorList>
            <person name="Matsumoto Y."/>
            <person name="Kinjo T."/>
            <person name="Motooka D."/>
            <person name="Nabeya D."/>
            <person name="Jung N."/>
            <person name="Uechi K."/>
            <person name="Horii T."/>
            <person name="Iida T."/>
            <person name="Fujita J."/>
            <person name="Nakamura S."/>
        </authorList>
    </citation>
    <scope>NUCLEOTIDE SEQUENCE [LARGE SCALE GENOMIC DNA]</scope>
    <source>
        <strain evidence="3 4">JCM 12688</strain>
    </source>
</reference>
<proteinExistence type="inferred from homology"/>
<dbReference type="PRINTS" id="PR01438">
    <property type="entry name" value="UNVRSLSTRESS"/>
</dbReference>
<organism evidence="3 4">
    <name type="scientific">Mycolicibacterium gadium</name>
    <name type="common">Mycobacterium gadium</name>
    <dbReference type="NCBI Taxonomy" id="1794"/>
    <lineage>
        <taxon>Bacteria</taxon>
        <taxon>Bacillati</taxon>
        <taxon>Actinomycetota</taxon>
        <taxon>Actinomycetes</taxon>
        <taxon>Mycobacteriales</taxon>
        <taxon>Mycobacteriaceae</taxon>
        <taxon>Mycolicibacterium</taxon>
    </lineage>
</organism>
<evidence type="ECO:0000256" key="1">
    <source>
        <dbReference type="ARBA" id="ARBA00008791"/>
    </source>
</evidence>
<dbReference type="EMBL" id="AP022608">
    <property type="protein sequence ID" value="BBZ17921.1"/>
    <property type="molecule type" value="Genomic_DNA"/>
</dbReference>
<comment type="similarity">
    <text evidence="1">Belongs to the universal stress protein A family.</text>
</comment>